<feature type="signal peptide" evidence="12">
    <location>
        <begin position="1"/>
        <end position="32"/>
    </location>
</feature>
<evidence type="ECO:0000259" key="13">
    <source>
        <dbReference type="Pfam" id="PF00593"/>
    </source>
</evidence>
<evidence type="ECO:0000256" key="10">
    <source>
        <dbReference type="PROSITE-ProRule" id="PRU01360"/>
    </source>
</evidence>
<organism evidence="15 16">
    <name type="scientific">Selenomonas noxia F0398</name>
    <dbReference type="NCBI Taxonomy" id="702437"/>
    <lineage>
        <taxon>Bacteria</taxon>
        <taxon>Bacillati</taxon>
        <taxon>Bacillota</taxon>
        <taxon>Negativicutes</taxon>
        <taxon>Selenomonadales</taxon>
        <taxon>Selenomonadaceae</taxon>
        <taxon>Selenomonas</taxon>
    </lineage>
</organism>
<dbReference type="RefSeq" id="WP_006696670.1">
    <property type="nucleotide sequence ID" value="NZ_JH376859.1"/>
</dbReference>
<dbReference type="Pfam" id="PF07715">
    <property type="entry name" value="Plug"/>
    <property type="match status" value="1"/>
</dbReference>
<dbReference type="Proteomes" id="UP000003175">
    <property type="component" value="Unassembled WGS sequence"/>
</dbReference>
<feature type="domain" description="TonB-dependent receptor-like beta-barrel" evidence="13">
    <location>
        <begin position="408"/>
        <end position="862"/>
    </location>
</feature>
<dbReference type="EMBL" id="ADGH01000012">
    <property type="protein sequence ID" value="EHG24571.1"/>
    <property type="molecule type" value="Genomic_DNA"/>
</dbReference>
<evidence type="ECO:0000256" key="7">
    <source>
        <dbReference type="ARBA" id="ARBA00023136"/>
    </source>
</evidence>
<keyword evidence="2 10" id="KW-0813">Transport</keyword>
<evidence type="ECO:0000256" key="5">
    <source>
        <dbReference type="ARBA" id="ARBA00022729"/>
    </source>
</evidence>
<dbReference type="InterPro" id="IPR000531">
    <property type="entry name" value="Beta-barrel_TonB"/>
</dbReference>
<dbReference type="InterPro" id="IPR039426">
    <property type="entry name" value="TonB-dep_rcpt-like"/>
</dbReference>
<dbReference type="InterPro" id="IPR036942">
    <property type="entry name" value="Beta-barrel_TonB_sf"/>
</dbReference>
<evidence type="ECO:0000256" key="6">
    <source>
        <dbReference type="ARBA" id="ARBA00023077"/>
    </source>
</evidence>
<comment type="similarity">
    <text evidence="10 11">Belongs to the TonB-dependent receptor family.</text>
</comment>
<protein>
    <recommendedName>
        <fullName evidence="17">TonB-dependent receptor plug domain-containing protein</fullName>
    </recommendedName>
</protein>
<comment type="caution">
    <text evidence="15">The sequence shown here is derived from an EMBL/GenBank/DDBJ whole genome shotgun (WGS) entry which is preliminary data.</text>
</comment>
<evidence type="ECO:0000256" key="1">
    <source>
        <dbReference type="ARBA" id="ARBA00004571"/>
    </source>
</evidence>
<accession>A0ABN0DPF2</accession>
<evidence type="ECO:0000313" key="15">
    <source>
        <dbReference type="EMBL" id="EHG24571.1"/>
    </source>
</evidence>
<dbReference type="Gene3D" id="2.170.130.10">
    <property type="entry name" value="TonB-dependent receptor, plug domain"/>
    <property type="match status" value="1"/>
</dbReference>
<dbReference type="Gene3D" id="2.40.170.20">
    <property type="entry name" value="TonB-dependent receptor, beta-barrel domain"/>
    <property type="match status" value="1"/>
</dbReference>
<keyword evidence="6 11" id="KW-0798">TonB box</keyword>
<evidence type="ECO:0000256" key="9">
    <source>
        <dbReference type="ARBA" id="ARBA00023237"/>
    </source>
</evidence>
<evidence type="ECO:0008006" key="17">
    <source>
        <dbReference type="Google" id="ProtNLM"/>
    </source>
</evidence>
<evidence type="ECO:0000256" key="4">
    <source>
        <dbReference type="ARBA" id="ARBA00022692"/>
    </source>
</evidence>
<sequence>MKQRTRRTPSFRHTLSLAVATWFALPSYTVWADSAVQGESSVSTADIHVDADAAKEEAKYESQSTTVITAEDIARKQAKSVEDVIFNEVGVTRTIDAMGNVGVSIRGADPRHTLILVDEQRVLGGEAKYNGSGDELLRIGAENIERIEIIRGAASAKYGADAIGGVIRVITKQGVKNPSVSLNIEERYHRSRTGSGTETKTLPANFYLRADAGDMGKLNLSGWTSKREVMPVYSHGKQFVMGENWYEDFKPSLRFYGSIKNDGVSGSYKFDDANKLSFRFTAERENMQRRNKGELYPLGSFFEPMQIYQRDRRRDTYSLSYEGRIGKNTDFTLNYGYGKLREDDSTLLTYYSSGRDKYSGKNSLAGVDYLDHTQTNIDLHFNTAVNDAHYLSYGFGWQREYAAGSRLRNAPKSYTKKINPWDYDKSLDVDDNTAGVDDEPSSYVHNYKFIRNENGFVWDRNGEYYGAETPPMTYEEVQRVLPEIFGGGIVDPAMQAKYDAFEALLKAQNDFSDSKFDNTPMMYKHAPVLGYYGALAQFGPAYKQDKNITFNGTYYGQGFAARQNQLLLGEADLTKTYAYVQDSWQVTPKTILTPILRIDHSGRFGSHATLNLGMTHMLAKHRRLKANIGTGYGEPGLGELFYNWEMYGGTGADHLGWYWIGNPNLKPEKSLNIDLSLEGENERTYGKVGIFHNEISDYMTHYFTGQLVDFNFHGRSFRNVPDRIYSFRNIGKAKLTGIEAEVQHKFDKHWSAKLGYTYLHAINASDDDLPRRLLDRPTHKFDVGVNYKDEAHGWRAAFWGSFFSRMLDSNSVKTDNLFEKDGAGNYIRKRGEYREKSFGIWNLLVEKDIRKDFTVYAGIDNLFNHQDDDRAYHDRMFRFGVNMKFDEFGSFLDTGIHRNAEGVLVDRDGVPLKNFYGDDFFLRRPETATDVRAKGTLDFFGDYRMRTSAYRGYDRTEMRETKETQADADAARNYADRPGHGFGQRLHIGADYRIDNKLGVKAVLATGEANDAADPVDETKGLGGVHVERAEVTGSPGRWDWTLGRIHEPMGVTGYFFGKEYDGARVLYTKDRTQVAAGFGDFSRTTGVYTSAYSHKEAAIIRRAPTLNELFGYYTQEVRDANNQTQHVSSSPYPMNYDPNAPANFREKYNNAGKIQDADGNWVRDPALSDVQIAEKKLDVMREFVSILKSVDAELVRRSNETPGGGGYESKWEKILDGDGSPDTATSTFYSNFYSARVVVRRSDGVVRDLYRDNNYAALKYLDLSQESGVGSPVDNPKYGGVEGMLREQNIRTMMDDILKEVEDAGSTYETENGQSLTRAQAIDRMFSDFVGETAEYFDQNIPGNYGGSIGRYNGVSKFFSAMMGNERFNPLNNAPIPLPGAPIAFRQPGFLLKHDVIPKIERAGFLKVRHQFGKRLGAELWTLRSFGHGMDVKGERLPIANVIGIGARAVLGPRTMFSFDYGINRAATGRYFHGGRDIYGRYTGGGSVPYFWVMRLDFGIPDMDIPGSWGVYLDYKNFEHGAFLGGTGADLPDRYLDGIRSFTAGLAFVPAQNLMLEATYTFGARSTQMRDTLYTPENFRLGDYTRIQLTYRF</sequence>
<keyword evidence="7 10" id="KW-0472">Membrane</keyword>
<evidence type="ECO:0000256" key="12">
    <source>
        <dbReference type="SAM" id="SignalP"/>
    </source>
</evidence>
<dbReference type="PANTHER" id="PTHR30069:SF29">
    <property type="entry name" value="HEMOGLOBIN AND HEMOGLOBIN-HAPTOGLOBIN-BINDING PROTEIN 1-RELATED"/>
    <property type="match status" value="1"/>
</dbReference>
<keyword evidence="4 10" id="KW-0812">Transmembrane</keyword>
<proteinExistence type="inferred from homology"/>
<feature type="domain" description="TonB-dependent receptor plug" evidence="14">
    <location>
        <begin position="62"/>
        <end position="166"/>
    </location>
</feature>
<comment type="subcellular location">
    <subcellularLocation>
        <location evidence="1 10">Cell outer membrane</location>
        <topology evidence="1 10">Multi-pass membrane protein</topology>
    </subcellularLocation>
</comment>
<dbReference type="InterPro" id="IPR012910">
    <property type="entry name" value="Plug_dom"/>
</dbReference>
<evidence type="ECO:0000256" key="3">
    <source>
        <dbReference type="ARBA" id="ARBA00022452"/>
    </source>
</evidence>
<dbReference type="PANTHER" id="PTHR30069">
    <property type="entry name" value="TONB-DEPENDENT OUTER MEMBRANE RECEPTOR"/>
    <property type="match status" value="1"/>
</dbReference>
<keyword evidence="8" id="KW-0675">Receptor</keyword>
<dbReference type="PROSITE" id="PS52016">
    <property type="entry name" value="TONB_DEPENDENT_REC_3"/>
    <property type="match status" value="1"/>
</dbReference>
<evidence type="ECO:0000259" key="14">
    <source>
        <dbReference type="Pfam" id="PF07715"/>
    </source>
</evidence>
<keyword evidence="3 10" id="KW-1134">Transmembrane beta strand</keyword>
<keyword evidence="9 10" id="KW-0998">Cell outer membrane</keyword>
<dbReference type="SUPFAM" id="SSF56935">
    <property type="entry name" value="Porins"/>
    <property type="match status" value="1"/>
</dbReference>
<gene>
    <name evidence="15" type="ORF">HMPREF9432_01421</name>
</gene>
<keyword evidence="5 12" id="KW-0732">Signal</keyword>
<evidence type="ECO:0000313" key="16">
    <source>
        <dbReference type="Proteomes" id="UP000003175"/>
    </source>
</evidence>
<evidence type="ECO:0000256" key="8">
    <source>
        <dbReference type="ARBA" id="ARBA00023170"/>
    </source>
</evidence>
<evidence type="ECO:0000256" key="2">
    <source>
        <dbReference type="ARBA" id="ARBA00022448"/>
    </source>
</evidence>
<evidence type="ECO:0000256" key="11">
    <source>
        <dbReference type="RuleBase" id="RU003357"/>
    </source>
</evidence>
<feature type="chain" id="PRO_5047158792" description="TonB-dependent receptor plug domain-containing protein" evidence="12">
    <location>
        <begin position="33"/>
        <end position="1594"/>
    </location>
</feature>
<name>A0ABN0DPF2_9FIRM</name>
<dbReference type="Pfam" id="PF00593">
    <property type="entry name" value="TonB_dep_Rec_b-barrel"/>
    <property type="match status" value="1"/>
</dbReference>
<keyword evidence="16" id="KW-1185">Reference proteome</keyword>
<dbReference type="InterPro" id="IPR037066">
    <property type="entry name" value="Plug_dom_sf"/>
</dbReference>
<reference evidence="15 16" key="1">
    <citation type="submission" date="2011-08" db="EMBL/GenBank/DDBJ databases">
        <title>The Genome Sequence of Selenomonas noxia F0398.</title>
        <authorList>
            <consortium name="The Broad Institute Genome Sequencing Platform"/>
            <person name="Earl A."/>
            <person name="Ward D."/>
            <person name="Feldgarden M."/>
            <person name="Gevers D."/>
            <person name="Izard J."/>
            <person name="Ganesan A."/>
            <person name="Blanton J.M."/>
            <person name="Baranova O.V."/>
            <person name="Tanner A.C."/>
            <person name="Dewhirst F.E."/>
            <person name="Young S.K."/>
            <person name="Zeng Q."/>
            <person name="Gargeya S."/>
            <person name="Fitzgerald M."/>
            <person name="Haas B."/>
            <person name="Abouelleil A."/>
            <person name="Alvarado L."/>
            <person name="Arachchi H.M."/>
            <person name="Berlin A."/>
            <person name="Brown A."/>
            <person name="Chapman S.B."/>
            <person name="Chen Z."/>
            <person name="Dunbar C."/>
            <person name="Freedman E."/>
            <person name="Gearin G."/>
            <person name="Gellesch M."/>
            <person name="Goldberg J."/>
            <person name="Griggs A."/>
            <person name="Gujja S."/>
            <person name="Heiman D."/>
            <person name="Howarth C."/>
            <person name="Larson L."/>
            <person name="Lui A."/>
            <person name="MacDonald P.J.P."/>
            <person name="Montmayeur A."/>
            <person name="Murphy C."/>
            <person name="Neiman D."/>
            <person name="Pearson M."/>
            <person name="Priest M."/>
            <person name="Roberts A."/>
            <person name="Saif S."/>
            <person name="Shea T."/>
            <person name="Shenoy N."/>
            <person name="Sisk P."/>
            <person name="Stolte C."/>
            <person name="Sykes S."/>
            <person name="Wortman J."/>
            <person name="Nusbaum C."/>
            <person name="Birren B."/>
        </authorList>
    </citation>
    <scope>NUCLEOTIDE SEQUENCE [LARGE SCALE GENOMIC DNA]</scope>
    <source>
        <strain evidence="15 16">F0398</strain>
    </source>
</reference>